<organism evidence="2 3">
    <name type="scientific">Marasmiellus scandens</name>
    <dbReference type="NCBI Taxonomy" id="2682957"/>
    <lineage>
        <taxon>Eukaryota</taxon>
        <taxon>Fungi</taxon>
        <taxon>Dikarya</taxon>
        <taxon>Basidiomycota</taxon>
        <taxon>Agaricomycotina</taxon>
        <taxon>Agaricomycetes</taxon>
        <taxon>Agaricomycetidae</taxon>
        <taxon>Agaricales</taxon>
        <taxon>Marasmiineae</taxon>
        <taxon>Omphalotaceae</taxon>
        <taxon>Marasmiellus</taxon>
    </lineage>
</organism>
<dbReference type="Proteomes" id="UP001498398">
    <property type="component" value="Unassembled WGS sequence"/>
</dbReference>
<feature type="region of interest" description="Disordered" evidence="1">
    <location>
        <begin position="1"/>
        <end position="91"/>
    </location>
</feature>
<protein>
    <submittedName>
        <fullName evidence="2">Uncharacterized protein</fullName>
    </submittedName>
</protein>
<evidence type="ECO:0000313" key="3">
    <source>
        <dbReference type="Proteomes" id="UP001498398"/>
    </source>
</evidence>
<name>A0ABR1J912_9AGAR</name>
<sequence length="220" mass="23604">MGSGKKAALRKPQGERNTGTQKGKATAEAPPKPNGKKKQPPRKVKTTAFPVNHSQDAESQSTANLTPRPKPKPNYKGVNNNRRTEQSSTGIDIDWNAAQTLVELHRNTLNGRQGIAGDEGVALGAGSWHDEGQTDEEDIEPVDSIPPSFHGGPQGEEIYDSDSDMEDDEDSSLDAITVDIKYQVPNGSACKNIVLTDKTPFGEFIVQVAQGMGTKASLLV</sequence>
<comment type="caution">
    <text evidence="2">The sequence shown here is derived from an EMBL/GenBank/DDBJ whole genome shotgun (WGS) entry which is preliminary data.</text>
</comment>
<evidence type="ECO:0000256" key="1">
    <source>
        <dbReference type="SAM" id="MobiDB-lite"/>
    </source>
</evidence>
<reference evidence="2 3" key="1">
    <citation type="submission" date="2024-01" db="EMBL/GenBank/DDBJ databases">
        <title>A draft genome for the cacao thread blight pathogen Marasmiellus scandens.</title>
        <authorList>
            <person name="Baruah I.K."/>
            <person name="Leung J."/>
            <person name="Bukari Y."/>
            <person name="Amoako-Attah I."/>
            <person name="Meinhardt L.W."/>
            <person name="Bailey B.A."/>
            <person name="Cohen S.P."/>
        </authorList>
    </citation>
    <scope>NUCLEOTIDE SEQUENCE [LARGE SCALE GENOMIC DNA]</scope>
    <source>
        <strain evidence="2 3">GH-19</strain>
    </source>
</reference>
<accession>A0ABR1J912</accession>
<proteinExistence type="predicted"/>
<feature type="compositionally biased region" description="Polar residues" evidence="1">
    <location>
        <begin position="77"/>
        <end position="90"/>
    </location>
</feature>
<feature type="compositionally biased region" description="Acidic residues" evidence="1">
    <location>
        <begin position="157"/>
        <end position="170"/>
    </location>
</feature>
<gene>
    <name evidence="2" type="ORF">VKT23_013046</name>
</gene>
<dbReference type="EMBL" id="JBANRG010000034">
    <property type="protein sequence ID" value="KAK7450163.1"/>
    <property type="molecule type" value="Genomic_DNA"/>
</dbReference>
<evidence type="ECO:0000313" key="2">
    <source>
        <dbReference type="EMBL" id="KAK7450163.1"/>
    </source>
</evidence>
<feature type="compositionally biased region" description="Polar residues" evidence="1">
    <location>
        <begin position="52"/>
        <end position="65"/>
    </location>
</feature>
<feature type="compositionally biased region" description="Basic residues" evidence="1">
    <location>
        <begin position="34"/>
        <end position="45"/>
    </location>
</feature>
<feature type="region of interest" description="Disordered" evidence="1">
    <location>
        <begin position="120"/>
        <end position="170"/>
    </location>
</feature>
<keyword evidence="3" id="KW-1185">Reference proteome</keyword>